<evidence type="ECO:0008006" key="2">
    <source>
        <dbReference type="Google" id="ProtNLM"/>
    </source>
</evidence>
<evidence type="ECO:0000313" key="1">
    <source>
        <dbReference type="EMBL" id="KAL0458532.1"/>
    </source>
</evidence>
<accession>A0AAW2XWL8</accession>
<name>A0AAW2XWL8_9LAMI</name>
<organism evidence="1">
    <name type="scientific">Sesamum latifolium</name>
    <dbReference type="NCBI Taxonomy" id="2727402"/>
    <lineage>
        <taxon>Eukaryota</taxon>
        <taxon>Viridiplantae</taxon>
        <taxon>Streptophyta</taxon>
        <taxon>Embryophyta</taxon>
        <taxon>Tracheophyta</taxon>
        <taxon>Spermatophyta</taxon>
        <taxon>Magnoliopsida</taxon>
        <taxon>eudicotyledons</taxon>
        <taxon>Gunneridae</taxon>
        <taxon>Pentapetalae</taxon>
        <taxon>asterids</taxon>
        <taxon>lamiids</taxon>
        <taxon>Lamiales</taxon>
        <taxon>Pedaliaceae</taxon>
        <taxon>Sesamum</taxon>
    </lineage>
</organism>
<sequence>MLAAFFWKQDAGRTIHWLAWAKICRGKTEGGLGMRWLKEFNASLLSKQTWRIMTRSNSLVHRMYKARYFPGTSFAQVTGNSNVSYAWRSLLATKSLLQARIHWQIGDGASVQITPSL</sequence>
<proteinExistence type="predicted"/>
<reference evidence="1" key="1">
    <citation type="submission" date="2020-06" db="EMBL/GenBank/DDBJ databases">
        <authorList>
            <person name="Li T."/>
            <person name="Hu X."/>
            <person name="Zhang T."/>
            <person name="Song X."/>
            <person name="Zhang H."/>
            <person name="Dai N."/>
            <person name="Sheng W."/>
            <person name="Hou X."/>
            <person name="Wei L."/>
        </authorList>
    </citation>
    <scope>NUCLEOTIDE SEQUENCE</scope>
    <source>
        <strain evidence="1">KEN1</strain>
        <tissue evidence="1">Leaf</tissue>
    </source>
</reference>
<gene>
    <name evidence="1" type="ORF">Slati_0480400</name>
</gene>
<comment type="caution">
    <text evidence="1">The sequence shown here is derived from an EMBL/GenBank/DDBJ whole genome shotgun (WGS) entry which is preliminary data.</text>
</comment>
<protein>
    <recommendedName>
        <fullName evidence="2">Reverse transcriptase zinc-binding domain-containing protein</fullName>
    </recommendedName>
</protein>
<dbReference type="EMBL" id="JACGWN010000002">
    <property type="protein sequence ID" value="KAL0458532.1"/>
    <property type="molecule type" value="Genomic_DNA"/>
</dbReference>
<reference evidence="1" key="2">
    <citation type="journal article" date="2024" name="Plant">
        <title>Genomic evolution and insights into agronomic trait innovations of Sesamum species.</title>
        <authorList>
            <person name="Miao H."/>
            <person name="Wang L."/>
            <person name="Qu L."/>
            <person name="Liu H."/>
            <person name="Sun Y."/>
            <person name="Le M."/>
            <person name="Wang Q."/>
            <person name="Wei S."/>
            <person name="Zheng Y."/>
            <person name="Lin W."/>
            <person name="Duan Y."/>
            <person name="Cao H."/>
            <person name="Xiong S."/>
            <person name="Wang X."/>
            <person name="Wei L."/>
            <person name="Li C."/>
            <person name="Ma Q."/>
            <person name="Ju M."/>
            <person name="Zhao R."/>
            <person name="Li G."/>
            <person name="Mu C."/>
            <person name="Tian Q."/>
            <person name="Mei H."/>
            <person name="Zhang T."/>
            <person name="Gao T."/>
            <person name="Zhang H."/>
        </authorList>
    </citation>
    <scope>NUCLEOTIDE SEQUENCE</scope>
    <source>
        <strain evidence="1">KEN1</strain>
    </source>
</reference>
<dbReference type="AlphaFoldDB" id="A0AAW2XWL8"/>